<evidence type="ECO:0000259" key="1">
    <source>
        <dbReference type="Pfam" id="PF05899"/>
    </source>
</evidence>
<dbReference type="SUPFAM" id="SSF51182">
    <property type="entry name" value="RmlC-like cupins"/>
    <property type="match status" value="1"/>
</dbReference>
<reference evidence="2 3" key="1">
    <citation type="journal article" date="2024" name="Fungal Genet. Biol.">
        <title>The porcine skin microbiome exhibits broad fungal antagonism.</title>
        <authorList>
            <person name="De La Cruz K.F."/>
            <person name="Townsend E.C."/>
            <person name="Alex Cheong J.Z."/>
            <person name="Salamzade R."/>
            <person name="Liu A."/>
            <person name="Sandstrom S."/>
            <person name="Davila E."/>
            <person name="Huang L."/>
            <person name="Xu K.H."/>
            <person name="Wu S.Y."/>
            <person name="Meudt J.J."/>
            <person name="Shanmuganayagam D."/>
            <person name="Gibson A.L.F."/>
            <person name="Kalan L.R."/>
        </authorList>
    </citation>
    <scope>NUCLEOTIDE SEQUENCE [LARGE SCALE GENOMIC DNA]</scope>
    <source>
        <strain evidence="2 3">LK2625</strain>
    </source>
</reference>
<proteinExistence type="predicted"/>
<dbReference type="Proteomes" id="UP001558481">
    <property type="component" value="Unassembled WGS sequence"/>
</dbReference>
<gene>
    <name evidence="2" type="ORF">VVR66_15425</name>
</gene>
<sequence>MSEVFHAHTNASAAEPFEVGTVRWLRKPGQGGRKALSAGIWEVTPEQAPEAFDLPIHQDESIYIVSGHLRIEVQGGDTFELTAGSMASFTEGAMTRWQVLEPTVEFFVYS</sequence>
<comment type="caution">
    <text evidence="2">The sequence shown here is derived from an EMBL/GenBank/DDBJ whole genome shotgun (WGS) entry which is preliminary data.</text>
</comment>
<dbReference type="EMBL" id="JAYWLU010000025">
    <property type="protein sequence ID" value="MEX3596104.1"/>
    <property type="molecule type" value="Genomic_DNA"/>
</dbReference>
<dbReference type="InterPro" id="IPR011051">
    <property type="entry name" value="RmlC_Cupin_sf"/>
</dbReference>
<dbReference type="RefSeq" id="WP_368630141.1">
    <property type="nucleotide sequence ID" value="NZ_JAYWLU010000025.1"/>
</dbReference>
<evidence type="ECO:0000313" key="3">
    <source>
        <dbReference type="Proteomes" id="UP001558481"/>
    </source>
</evidence>
<dbReference type="Pfam" id="PF05899">
    <property type="entry name" value="Cupin_3"/>
    <property type="match status" value="1"/>
</dbReference>
<organism evidence="2 3">
    <name type="scientific">Kocuria carniphila</name>
    <dbReference type="NCBI Taxonomy" id="262208"/>
    <lineage>
        <taxon>Bacteria</taxon>
        <taxon>Bacillati</taxon>
        <taxon>Actinomycetota</taxon>
        <taxon>Actinomycetes</taxon>
        <taxon>Micrococcales</taxon>
        <taxon>Micrococcaceae</taxon>
        <taxon>Kocuria</taxon>
    </lineage>
</organism>
<keyword evidence="3" id="KW-1185">Reference proteome</keyword>
<name>A0ABV3V5R8_9MICC</name>
<dbReference type="Gene3D" id="2.60.120.10">
    <property type="entry name" value="Jelly Rolls"/>
    <property type="match status" value="1"/>
</dbReference>
<protein>
    <submittedName>
        <fullName evidence="2">Cupin domain-containing protein</fullName>
    </submittedName>
</protein>
<feature type="domain" description="(S)-ureidoglycine aminohydrolase cupin" evidence="1">
    <location>
        <begin position="35"/>
        <end position="104"/>
    </location>
</feature>
<evidence type="ECO:0000313" key="2">
    <source>
        <dbReference type="EMBL" id="MEX3596104.1"/>
    </source>
</evidence>
<dbReference type="InterPro" id="IPR008579">
    <property type="entry name" value="UGlyAH_Cupin_dom"/>
</dbReference>
<accession>A0ABV3V5R8</accession>
<dbReference type="InterPro" id="IPR014710">
    <property type="entry name" value="RmlC-like_jellyroll"/>
</dbReference>